<sequence>MLAGAGGGTTALSSSSISSAPSASCDVSASHSAILSVSKPVVASQVIPIAQKQTVEHTKDDLSQSTKPQSINAGVQSWTFAEVEALLDVYSQFQPRFKKKNRACVNIVARVKCIYLHITVELMKRGIHTNTDRCSMKFASLKKKFNEINDQIPEANKGKRVQWPFFTRMNKVLALEDSSTLEHVHGVGAATSKKRSRDSTPSPTRHLEMDRAAMDKEFLAEIKASNETSSAKSNAIISAAKAIKKVSEAFLAKYRRVDEDNKVAKAIEEID</sequence>
<dbReference type="AlphaFoldDB" id="A0A8J2RYV3"/>
<dbReference type="PANTHER" id="PTHR47595">
    <property type="entry name" value="HEAT SHOCK 70 KDA PROTEIN 14"/>
    <property type="match status" value="1"/>
</dbReference>
<dbReference type="Gene3D" id="1.10.10.60">
    <property type="entry name" value="Homeodomain-like"/>
    <property type="match status" value="1"/>
</dbReference>
<proteinExistence type="predicted"/>
<dbReference type="Proteomes" id="UP000789390">
    <property type="component" value="Unassembled WGS sequence"/>
</dbReference>
<reference evidence="3" key="1">
    <citation type="submission" date="2021-11" db="EMBL/GenBank/DDBJ databases">
        <authorList>
            <person name="Schell T."/>
        </authorList>
    </citation>
    <scope>NUCLEOTIDE SEQUENCE</scope>
    <source>
        <strain evidence="3">M5</strain>
    </source>
</reference>
<protein>
    <recommendedName>
        <fullName evidence="2">Myb/SANT-like DNA-binding domain-containing protein</fullName>
    </recommendedName>
</protein>
<evidence type="ECO:0000313" key="4">
    <source>
        <dbReference type="Proteomes" id="UP000789390"/>
    </source>
</evidence>
<dbReference type="EMBL" id="CAKKLH010000309">
    <property type="protein sequence ID" value="CAH0111024.1"/>
    <property type="molecule type" value="Genomic_DNA"/>
</dbReference>
<evidence type="ECO:0000256" key="1">
    <source>
        <dbReference type="SAM" id="MobiDB-lite"/>
    </source>
</evidence>
<dbReference type="OrthoDB" id="6742202at2759"/>
<dbReference type="Pfam" id="PF13837">
    <property type="entry name" value="Myb_DNA-bind_4"/>
    <property type="match status" value="1"/>
</dbReference>
<feature type="region of interest" description="Disordered" evidence="1">
    <location>
        <begin position="186"/>
        <end position="205"/>
    </location>
</feature>
<evidence type="ECO:0000259" key="2">
    <source>
        <dbReference type="Pfam" id="PF13837"/>
    </source>
</evidence>
<accession>A0A8J2RYV3</accession>
<comment type="caution">
    <text evidence="3">The sequence shown here is derived from an EMBL/GenBank/DDBJ whole genome shotgun (WGS) entry which is preliminary data.</text>
</comment>
<dbReference type="InterPro" id="IPR044822">
    <property type="entry name" value="Myb_DNA-bind_4"/>
</dbReference>
<dbReference type="PANTHER" id="PTHR47595:SF1">
    <property type="entry name" value="MYB_SANT-LIKE DNA-BINDING DOMAIN-CONTAINING PROTEIN"/>
    <property type="match status" value="1"/>
</dbReference>
<evidence type="ECO:0000313" key="3">
    <source>
        <dbReference type="EMBL" id="CAH0111024.1"/>
    </source>
</evidence>
<keyword evidence="4" id="KW-1185">Reference proteome</keyword>
<gene>
    <name evidence="3" type="ORF">DGAL_LOCUS14633</name>
</gene>
<name>A0A8J2RYV3_9CRUS</name>
<organism evidence="3 4">
    <name type="scientific">Daphnia galeata</name>
    <dbReference type="NCBI Taxonomy" id="27404"/>
    <lineage>
        <taxon>Eukaryota</taxon>
        <taxon>Metazoa</taxon>
        <taxon>Ecdysozoa</taxon>
        <taxon>Arthropoda</taxon>
        <taxon>Crustacea</taxon>
        <taxon>Branchiopoda</taxon>
        <taxon>Diplostraca</taxon>
        <taxon>Cladocera</taxon>
        <taxon>Anomopoda</taxon>
        <taxon>Daphniidae</taxon>
        <taxon>Daphnia</taxon>
    </lineage>
</organism>
<feature type="domain" description="Myb/SANT-like DNA-binding" evidence="2">
    <location>
        <begin position="77"/>
        <end position="171"/>
    </location>
</feature>